<dbReference type="Gene3D" id="2.130.10.10">
    <property type="entry name" value="YVTN repeat-like/Quinoprotein amine dehydrogenase"/>
    <property type="match status" value="2"/>
</dbReference>
<dbReference type="AlphaFoldDB" id="A0A6I6JE37"/>
<dbReference type="KEGG" id="psel:GM415_00560"/>
<keyword evidence="2" id="KW-1185">Reference proteome</keyword>
<evidence type="ECO:0008006" key="3">
    <source>
        <dbReference type="Google" id="ProtNLM"/>
    </source>
</evidence>
<dbReference type="SUPFAM" id="SSF63829">
    <property type="entry name" value="Calcium-dependent phosphotriesterase"/>
    <property type="match status" value="1"/>
</dbReference>
<dbReference type="Proteomes" id="UP000428328">
    <property type="component" value="Chromosome"/>
</dbReference>
<organism evidence="1 2">
    <name type="scientific">Pseudodesulfovibrio cashew</name>
    <dbReference type="NCBI Taxonomy" id="2678688"/>
    <lineage>
        <taxon>Bacteria</taxon>
        <taxon>Pseudomonadati</taxon>
        <taxon>Thermodesulfobacteriota</taxon>
        <taxon>Desulfovibrionia</taxon>
        <taxon>Desulfovibrionales</taxon>
        <taxon>Desulfovibrionaceae</taxon>
    </lineage>
</organism>
<sequence>MGRLKGPMLSLLWVAMLAGAAVYLVDPGGPPEPPAGWKVWRDIGGIRALAPFGDGVYAGGLVGLFRLDDNGGAALVEIPGQESNLLVNALLDDGSGRLWVAHAGGLSVLEGKRWRSFTMEEGLPGVFATGLCREPGGAVWASFYGGLARLPAGWNGDPSAVRRFTSRDGLPHDKVQVVALDQAGNVWAGSYAAPMGGVARFDGSRWQVWNGRDGLPHPNVTSILAVSAREVWVGFGYFQEGGAARFGSDGGEWRLAETVPAALLAGPKVRSLFRDDAGRLWLGHEYDGITVLEDGAAVRRLTMDDGLPAREVMTMRRERSGGMWLGTLGGVVRIGPEAVERLFADDVTGSSP</sequence>
<dbReference type="RefSeq" id="WP_158945743.1">
    <property type="nucleotide sequence ID" value="NZ_CP046400.1"/>
</dbReference>
<protein>
    <recommendedName>
        <fullName evidence="3">Histidine kinase</fullName>
    </recommendedName>
</protein>
<proteinExistence type="predicted"/>
<name>A0A6I6JE37_9BACT</name>
<evidence type="ECO:0000313" key="2">
    <source>
        <dbReference type="Proteomes" id="UP000428328"/>
    </source>
</evidence>
<dbReference type="InterPro" id="IPR015943">
    <property type="entry name" value="WD40/YVTN_repeat-like_dom_sf"/>
</dbReference>
<reference evidence="1 2" key="1">
    <citation type="submission" date="2019-11" db="EMBL/GenBank/DDBJ databases">
        <authorList>
            <person name="Zheng R.K."/>
            <person name="Sun C.M."/>
        </authorList>
    </citation>
    <scope>NUCLEOTIDE SEQUENCE [LARGE SCALE GENOMIC DNA]</scope>
    <source>
        <strain evidence="1 2">SRB007</strain>
    </source>
</reference>
<evidence type="ECO:0000313" key="1">
    <source>
        <dbReference type="EMBL" id="QGY38692.1"/>
    </source>
</evidence>
<accession>A0A6I6JE37</accession>
<dbReference type="EMBL" id="CP046400">
    <property type="protein sequence ID" value="QGY38692.1"/>
    <property type="molecule type" value="Genomic_DNA"/>
</dbReference>
<gene>
    <name evidence="1" type="ORF">GM415_00560</name>
</gene>